<evidence type="ECO:0000313" key="3">
    <source>
        <dbReference type="Proteomes" id="UP001500767"/>
    </source>
</evidence>
<dbReference type="Gene3D" id="1.10.260.40">
    <property type="entry name" value="lambda repressor-like DNA-binding domains"/>
    <property type="match status" value="1"/>
</dbReference>
<dbReference type="Gene3D" id="3.30.450.180">
    <property type="match status" value="1"/>
</dbReference>
<organism evidence="2 3">
    <name type="scientific">Microlunatus spumicola</name>
    <dbReference type="NCBI Taxonomy" id="81499"/>
    <lineage>
        <taxon>Bacteria</taxon>
        <taxon>Bacillati</taxon>
        <taxon>Actinomycetota</taxon>
        <taxon>Actinomycetes</taxon>
        <taxon>Propionibacteriales</taxon>
        <taxon>Propionibacteriaceae</taxon>
        <taxon>Microlunatus</taxon>
    </lineage>
</organism>
<dbReference type="PROSITE" id="PS50943">
    <property type="entry name" value="HTH_CROC1"/>
    <property type="match status" value="1"/>
</dbReference>
<feature type="domain" description="HTH cro/C1-type" evidence="1">
    <location>
        <begin position="35"/>
        <end position="82"/>
    </location>
</feature>
<dbReference type="Proteomes" id="UP001500767">
    <property type="component" value="Unassembled WGS sequence"/>
</dbReference>
<dbReference type="InterPro" id="IPR001387">
    <property type="entry name" value="Cro/C1-type_HTH"/>
</dbReference>
<reference evidence="3" key="1">
    <citation type="journal article" date="2019" name="Int. J. Syst. Evol. Microbiol.">
        <title>The Global Catalogue of Microorganisms (GCM) 10K type strain sequencing project: providing services to taxonomists for standard genome sequencing and annotation.</title>
        <authorList>
            <consortium name="The Broad Institute Genomics Platform"/>
            <consortium name="The Broad Institute Genome Sequencing Center for Infectious Disease"/>
            <person name="Wu L."/>
            <person name="Ma J."/>
        </authorList>
    </citation>
    <scope>NUCLEOTIDE SEQUENCE [LARGE SCALE GENOMIC DNA]</scope>
    <source>
        <strain evidence="3">JCM 16540</strain>
    </source>
</reference>
<dbReference type="CDD" id="cd00093">
    <property type="entry name" value="HTH_XRE"/>
    <property type="match status" value="1"/>
</dbReference>
<evidence type="ECO:0000313" key="2">
    <source>
        <dbReference type="EMBL" id="GAA3549883.1"/>
    </source>
</evidence>
<gene>
    <name evidence="2" type="ORF">GCM10022197_00870</name>
</gene>
<dbReference type="InterPro" id="IPR041413">
    <property type="entry name" value="MLTR_LBD"/>
</dbReference>
<dbReference type="RefSeq" id="WP_204912741.1">
    <property type="nucleotide sequence ID" value="NZ_BAAAYR010000001.1"/>
</dbReference>
<dbReference type="InterPro" id="IPR010982">
    <property type="entry name" value="Lambda_DNA-bd_dom_sf"/>
</dbReference>
<dbReference type="EMBL" id="BAAAYR010000001">
    <property type="protein sequence ID" value="GAA3549883.1"/>
    <property type="molecule type" value="Genomic_DNA"/>
</dbReference>
<dbReference type="SMART" id="SM00530">
    <property type="entry name" value="HTH_XRE"/>
    <property type="match status" value="1"/>
</dbReference>
<accession>A0ABP6WCI0</accession>
<dbReference type="SUPFAM" id="SSF47413">
    <property type="entry name" value="lambda repressor-like DNA-binding domains"/>
    <property type="match status" value="1"/>
</dbReference>
<keyword evidence="3" id="KW-1185">Reference proteome</keyword>
<sequence>MREQNLLGDFLRARRELLRPEEVGLPAGARRRVPGLRREEVALLAAISADYYLRLEQGRDRHPSEQVLEAIADALQLDRESRAHALELARDRPAGSATRRPPTRKVPAGVSLLLDALGVPAFVLDPYRDVVAVNALATRMEPSLVVGSNRLVTLFTDPAAQAYHPDWEANTASVVAQLRADIGAAEDDVRYQALVGELSLRSDRFRRLWARHDVRVGGSATSVVRHPEVGDLQLHREKLGVIGTDLVLVVYHAQPGTWAAEQLARLAADA</sequence>
<dbReference type="Pfam" id="PF17765">
    <property type="entry name" value="MLTR_LBD"/>
    <property type="match status" value="1"/>
</dbReference>
<dbReference type="PANTHER" id="PTHR35010:SF2">
    <property type="entry name" value="BLL4672 PROTEIN"/>
    <property type="match status" value="1"/>
</dbReference>
<protein>
    <submittedName>
        <fullName evidence="2">Helix-turn-helix transcriptional regulator</fullName>
    </submittedName>
</protein>
<evidence type="ECO:0000259" key="1">
    <source>
        <dbReference type="PROSITE" id="PS50943"/>
    </source>
</evidence>
<comment type="caution">
    <text evidence="2">The sequence shown here is derived from an EMBL/GenBank/DDBJ whole genome shotgun (WGS) entry which is preliminary data.</text>
</comment>
<dbReference type="Pfam" id="PF13560">
    <property type="entry name" value="HTH_31"/>
    <property type="match status" value="1"/>
</dbReference>
<proteinExistence type="predicted"/>
<dbReference type="PANTHER" id="PTHR35010">
    <property type="entry name" value="BLL4672 PROTEIN-RELATED"/>
    <property type="match status" value="1"/>
</dbReference>
<name>A0ABP6WCI0_9ACTN</name>